<evidence type="ECO:0000259" key="10">
    <source>
        <dbReference type="PROSITE" id="PS50893"/>
    </source>
</evidence>
<protein>
    <recommendedName>
        <fullName evidence="10">ABC transporter domain-containing protein</fullName>
    </recommendedName>
</protein>
<feature type="transmembrane region" description="Helical" evidence="9">
    <location>
        <begin position="509"/>
        <end position="536"/>
    </location>
</feature>
<feature type="transmembrane region" description="Helical" evidence="9">
    <location>
        <begin position="543"/>
        <end position="562"/>
    </location>
</feature>
<dbReference type="Proteomes" id="UP000834106">
    <property type="component" value="Chromosome 23"/>
</dbReference>
<comment type="subcellular location">
    <subcellularLocation>
        <location evidence="1">Membrane</location>
        <topology evidence="1">Multi-pass membrane protein</topology>
    </subcellularLocation>
</comment>
<dbReference type="InterPro" id="IPR003439">
    <property type="entry name" value="ABC_transporter-like_ATP-bd"/>
</dbReference>
<dbReference type="Gene3D" id="3.40.50.300">
    <property type="entry name" value="P-loop containing nucleotide triphosphate hydrolases"/>
    <property type="match status" value="1"/>
</dbReference>
<reference evidence="11" key="1">
    <citation type="submission" date="2023-05" db="EMBL/GenBank/DDBJ databases">
        <authorList>
            <person name="Huff M."/>
        </authorList>
    </citation>
    <scope>NUCLEOTIDE SEQUENCE</scope>
</reference>
<keyword evidence="4 9" id="KW-0812">Transmembrane</keyword>
<keyword evidence="7 9" id="KW-1133">Transmembrane helix</keyword>
<evidence type="ECO:0000256" key="4">
    <source>
        <dbReference type="ARBA" id="ARBA00022692"/>
    </source>
</evidence>
<evidence type="ECO:0000313" key="12">
    <source>
        <dbReference type="Proteomes" id="UP000834106"/>
    </source>
</evidence>
<dbReference type="PROSITE" id="PS00211">
    <property type="entry name" value="ABC_TRANSPORTER_1"/>
    <property type="match status" value="1"/>
</dbReference>
<dbReference type="Pfam" id="PF00005">
    <property type="entry name" value="ABC_tran"/>
    <property type="match status" value="1"/>
</dbReference>
<dbReference type="SUPFAM" id="SSF52540">
    <property type="entry name" value="P-loop containing nucleoside triphosphate hydrolases"/>
    <property type="match status" value="1"/>
</dbReference>
<evidence type="ECO:0000256" key="1">
    <source>
        <dbReference type="ARBA" id="ARBA00004141"/>
    </source>
</evidence>
<dbReference type="InterPro" id="IPR043926">
    <property type="entry name" value="ABCG_dom"/>
</dbReference>
<evidence type="ECO:0000256" key="7">
    <source>
        <dbReference type="ARBA" id="ARBA00022989"/>
    </source>
</evidence>
<feature type="transmembrane region" description="Helical" evidence="9">
    <location>
        <begin position="476"/>
        <end position="503"/>
    </location>
</feature>
<dbReference type="AlphaFoldDB" id="A0AAD2AL10"/>
<gene>
    <name evidence="11" type="ORF">FPE_LOCUS35170</name>
</gene>
<dbReference type="GO" id="GO:0016887">
    <property type="term" value="F:ATP hydrolysis activity"/>
    <property type="evidence" value="ECO:0007669"/>
    <property type="project" value="InterPro"/>
</dbReference>
<dbReference type="FunFam" id="3.40.50.300:FF:000337">
    <property type="entry name" value="ABC transporter G family member 22"/>
    <property type="match status" value="1"/>
</dbReference>
<keyword evidence="3" id="KW-0813">Transport</keyword>
<proteinExistence type="inferred from homology"/>
<feature type="transmembrane region" description="Helical" evidence="9">
    <location>
        <begin position="401"/>
        <end position="422"/>
    </location>
</feature>
<organism evidence="11 12">
    <name type="scientific">Fraxinus pennsylvanica</name>
    <dbReference type="NCBI Taxonomy" id="56036"/>
    <lineage>
        <taxon>Eukaryota</taxon>
        <taxon>Viridiplantae</taxon>
        <taxon>Streptophyta</taxon>
        <taxon>Embryophyta</taxon>
        <taxon>Tracheophyta</taxon>
        <taxon>Spermatophyta</taxon>
        <taxon>Magnoliopsida</taxon>
        <taxon>eudicotyledons</taxon>
        <taxon>Gunneridae</taxon>
        <taxon>Pentapetalae</taxon>
        <taxon>asterids</taxon>
        <taxon>lamiids</taxon>
        <taxon>Lamiales</taxon>
        <taxon>Oleaceae</taxon>
        <taxon>Oleeae</taxon>
        <taxon>Fraxinus</taxon>
    </lineage>
</organism>
<keyword evidence="12" id="KW-1185">Reference proteome</keyword>
<dbReference type="Pfam" id="PF19055">
    <property type="entry name" value="ABC2_membrane_7"/>
    <property type="match status" value="1"/>
</dbReference>
<comment type="similarity">
    <text evidence="2">Belongs to the ABC transporter superfamily. ABCG family. Eye pigment precursor importer (TC 3.A.1.204) subfamily.</text>
</comment>
<evidence type="ECO:0000256" key="9">
    <source>
        <dbReference type="SAM" id="Phobius"/>
    </source>
</evidence>
<evidence type="ECO:0000256" key="2">
    <source>
        <dbReference type="ARBA" id="ARBA00005814"/>
    </source>
</evidence>
<evidence type="ECO:0000313" key="11">
    <source>
        <dbReference type="EMBL" id="CAI9787740.1"/>
    </source>
</evidence>
<dbReference type="PROSITE" id="PS50893">
    <property type="entry name" value="ABC_TRANSPORTER_2"/>
    <property type="match status" value="1"/>
</dbReference>
<keyword evidence="8 9" id="KW-0472">Membrane</keyword>
<keyword evidence="5" id="KW-0547">Nucleotide-binding</keyword>
<dbReference type="InterPro" id="IPR050352">
    <property type="entry name" value="ABCG_transporters"/>
</dbReference>
<dbReference type="Pfam" id="PF01061">
    <property type="entry name" value="ABC2_membrane"/>
    <property type="match status" value="1"/>
</dbReference>
<dbReference type="GO" id="GO:0005886">
    <property type="term" value="C:plasma membrane"/>
    <property type="evidence" value="ECO:0007669"/>
    <property type="project" value="TreeGrafter"/>
</dbReference>
<dbReference type="InterPro" id="IPR013525">
    <property type="entry name" value="ABC2_TM"/>
</dbReference>
<dbReference type="InterPro" id="IPR027417">
    <property type="entry name" value="P-loop_NTPase"/>
</dbReference>
<dbReference type="PANTHER" id="PTHR48041">
    <property type="entry name" value="ABC TRANSPORTER G FAMILY MEMBER 28"/>
    <property type="match status" value="1"/>
</dbReference>
<dbReference type="PANTHER" id="PTHR48041:SF22">
    <property type="entry name" value="ABC TRANSPORTER G FAMILY MEMBER 9"/>
    <property type="match status" value="1"/>
</dbReference>
<feature type="domain" description="ABC transporter" evidence="10">
    <location>
        <begin position="63"/>
        <end position="313"/>
    </location>
</feature>
<dbReference type="InterPro" id="IPR017871">
    <property type="entry name" value="ABC_transporter-like_CS"/>
</dbReference>
<evidence type="ECO:0000256" key="8">
    <source>
        <dbReference type="ARBA" id="ARBA00023136"/>
    </source>
</evidence>
<feature type="transmembrane region" description="Helical" evidence="9">
    <location>
        <begin position="434"/>
        <end position="455"/>
    </location>
</feature>
<evidence type="ECO:0000256" key="3">
    <source>
        <dbReference type="ARBA" id="ARBA00022448"/>
    </source>
</evidence>
<dbReference type="EMBL" id="OU503058">
    <property type="protein sequence ID" value="CAI9787740.1"/>
    <property type="molecule type" value="Genomic_DNA"/>
</dbReference>
<dbReference type="GO" id="GO:0005524">
    <property type="term" value="F:ATP binding"/>
    <property type="evidence" value="ECO:0007669"/>
    <property type="project" value="UniProtKB-KW"/>
</dbReference>
<sequence>MLSSPPCHPGVEGELELGFTGGKRRRIGEGMELEMADVEAQTQAATERESPAIFKKANRLVSLKFEDVVYKVKIRQEGCMKNSKAEEKLILKGITGIVFPGELLAMLGPSGSGKTTLLTALGGRLGGRLGGSITYSGKPFSNAMKRNTGFVTQDDVLYPHLTVTETLVYTALLRLPNSITGQEKVNHAEAVISQLGLSRCRDCIIGGPFLRGVSGGERKRVSIGQEMLINPSLLFLDEPTSGLDSTTAQRIVHTLWELAKGGRTIVMTIHQPSSRLFYMFHKVLLLSEGNPLYFGKGLQAMDHFSSIGFTPSVAMNPSDFLLDLANGVSTDDSQEDQAAIKQTLVSAYKAKLSAKVKSELEIDSQLQGAMDDKQFKRWSTSWRQQFSVLFRRGLKERRHEAFSIIKIVQVLVVSLLCGLLWWQSDSSHIQDQVGFFFFYSGFWGFYPLFQAIFTFPQERMMLQKERSSGMYRLSSYFMALTLGDLPMELVLPTVFVTITYWMAGLKATAVNFLCSLFVLLFSVLCSQGLGLAIGALVMDQKSATILGSVIMLSFLLASGFYVQHVPKFIGWIKYISISNYTFKLLLRSQYKPGDTYPCGTNKTCLVEDFPSVKHVGLGGVAISLVAMAIMLVAYRLIAYLALTRIGVARK</sequence>
<keyword evidence="6" id="KW-0067">ATP-binding</keyword>
<dbReference type="GO" id="GO:0140359">
    <property type="term" value="F:ABC-type transporter activity"/>
    <property type="evidence" value="ECO:0007669"/>
    <property type="project" value="InterPro"/>
</dbReference>
<dbReference type="SMART" id="SM00382">
    <property type="entry name" value="AAA"/>
    <property type="match status" value="1"/>
</dbReference>
<evidence type="ECO:0000256" key="5">
    <source>
        <dbReference type="ARBA" id="ARBA00022741"/>
    </source>
</evidence>
<accession>A0AAD2AL10</accession>
<evidence type="ECO:0000256" key="6">
    <source>
        <dbReference type="ARBA" id="ARBA00022840"/>
    </source>
</evidence>
<feature type="transmembrane region" description="Helical" evidence="9">
    <location>
        <begin position="615"/>
        <end position="642"/>
    </location>
</feature>
<dbReference type="InterPro" id="IPR003593">
    <property type="entry name" value="AAA+_ATPase"/>
</dbReference>
<name>A0AAD2AL10_9LAMI</name>